<evidence type="ECO:0000313" key="6">
    <source>
        <dbReference type="Proteomes" id="UP001172645"/>
    </source>
</evidence>
<dbReference type="Gene3D" id="3.40.50.300">
    <property type="entry name" value="P-loop containing nucleotide triphosphate hydrolases"/>
    <property type="match status" value="1"/>
</dbReference>
<dbReference type="RefSeq" id="WP_285867794.1">
    <property type="nucleotide sequence ID" value="NZ_JARFYM010000004.1"/>
</dbReference>
<keyword evidence="3 5" id="KW-0067">ATP-binding</keyword>
<organism evidence="5 6">
    <name type="scientific">Rhizobium mayense</name>
    <dbReference type="NCBI Taxonomy" id="1312184"/>
    <lineage>
        <taxon>Bacteria</taxon>
        <taxon>Pseudomonadati</taxon>
        <taxon>Pseudomonadota</taxon>
        <taxon>Alphaproteobacteria</taxon>
        <taxon>Hyphomicrobiales</taxon>
        <taxon>Rhizobiaceae</taxon>
        <taxon>Rhizobium/Agrobacterium group</taxon>
        <taxon>Rhizobium</taxon>
    </lineage>
</organism>
<dbReference type="EMBL" id="JARFYM010000004">
    <property type="protein sequence ID" value="MDL2398901.1"/>
    <property type="molecule type" value="Genomic_DNA"/>
</dbReference>
<dbReference type="SUPFAM" id="SSF52540">
    <property type="entry name" value="P-loop containing nucleoside triphosphate hydrolases"/>
    <property type="match status" value="1"/>
</dbReference>
<dbReference type="Pfam" id="PF00005">
    <property type="entry name" value="ABC_tran"/>
    <property type="match status" value="1"/>
</dbReference>
<dbReference type="PROSITE" id="PS50893">
    <property type="entry name" value="ABC_TRANSPORTER_2"/>
    <property type="match status" value="1"/>
</dbReference>
<name>A0ABT7JRC3_9HYPH</name>
<dbReference type="SMART" id="SM00382">
    <property type="entry name" value="AAA"/>
    <property type="match status" value="1"/>
</dbReference>
<dbReference type="PROSITE" id="PS00211">
    <property type="entry name" value="ABC_TRANSPORTER_1"/>
    <property type="match status" value="1"/>
</dbReference>
<evidence type="ECO:0000256" key="2">
    <source>
        <dbReference type="ARBA" id="ARBA00022741"/>
    </source>
</evidence>
<evidence type="ECO:0000313" key="5">
    <source>
        <dbReference type="EMBL" id="MDL2398901.1"/>
    </source>
</evidence>
<proteinExistence type="inferred from homology"/>
<dbReference type="InterPro" id="IPR003593">
    <property type="entry name" value="AAA+_ATPase"/>
</dbReference>
<dbReference type="InterPro" id="IPR003439">
    <property type="entry name" value="ABC_transporter-like_ATP-bd"/>
</dbReference>
<evidence type="ECO:0000259" key="4">
    <source>
        <dbReference type="PROSITE" id="PS50893"/>
    </source>
</evidence>
<reference evidence="5" key="1">
    <citation type="submission" date="2023-06" db="EMBL/GenBank/DDBJ databases">
        <title>Phylogenetic Diversity of Rhizobium strains.</title>
        <authorList>
            <person name="Moura F.T."/>
            <person name="Helene L.C.F."/>
            <person name="Hungria M."/>
        </authorList>
    </citation>
    <scope>NUCLEOTIDE SEQUENCE</scope>
    <source>
        <strain evidence="5">CCGE526</strain>
    </source>
</reference>
<protein>
    <submittedName>
        <fullName evidence="5">ABC transporter ATP-binding protein</fullName>
    </submittedName>
</protein>
<keyword evidence="2" id="KW-0547">Nucleotide-binding</keyword>
<comment type="caution">
    <text evidence="5">The sequence shown here is derived from an EMBL/GenBank/DDBJ whole genome shotgun (WGS) entry which is preliminary data.</text>
</comment>
<sequence length="228" mass="24214">MMGDPLAETHGLCRSFADGNRARLPVLFDINCHIDARDHIALVGVSGSGKTTLLHILGGLDVPTTGTVAWPALGQRETLRPAKVAFVFQRPSLFPALSVVQNVALPVLLLDGRGDAVAAALDLLDQFGLLDLAEKLPEEISGGQAQRVAMARALITKPRLILADEPTGQLDSAGAHHLLDIALYLVGESGAAFVLATHDEAVAARLHIRWSLDAGRLSTDVLPREAHQ</sequence>
<dbReference type="PANTHER" id="PTHR24220:SF685">
    <property type="entry name" value="ABC TRANSPORTER RELATED"/>
    <property type="match status" value="1"/>
</dbReference>
<dbReference type="GO" id="GO:0005524">
    <property type="term" value="F:ATP binding"/>
    <property type="evidence" value="ECO:0007669"/>
    <property type="project" value="UniProtKB-KW"/>
</dbReference>
<dbReference type="Proteomes" id="UP001172645">
    <property type="component" value="Unassembled WGS sequence"/>
</dbReference>
<feature type="domain" description="ABC transporter" evidence="4">
    <location>
        <begin position="7"/>
        <end position="228"/>
    </location>
</feature>
<evidence type="ECO:0000256" key="1">
    <source>
        <dbReference type="ARBA" id="ARBA00005417"/>
    </source>
</evidence>
<dbReference type="InterPro" id="IPR017871">
    <property type="entry name" value="ABC_transporter-like_CS"/>
</dbReference>
<keyword evidence="6" id="KW-1185">Reference proteome</keyword>
<dbReference type="PANTHER" id="PTHR24220">
    <property type="entry name" value="IMPORT ATP-BINDING PROTEIN"/>
    <property type="match status" value="1"/>
</dbReference>
<dbReference type="InterPro" id="IPR015854">
    <property type="entry name" value="ABC_transpr_LolD-like"/>
</dbReference>
<comment type="similarity">
    <text evidence="1">Belongs to the ABC transporter superfamily.</text>
</comment>
<evidence type="ECO:0000256" key="3">
    <source>
        <dbReference type="ARBA" id="ARBA00022840"/>
    </source>
</evidence>
<accession>A0ABT7JRC3</accession>
<dbReference type="InterPro" id="IPR027417">
    <property type="entry name" value="P-loop_NTPase"/>
</dbReference>
<gene>
    <name evidence="5" type="ORF">PY649_08355</name>
</gene>